<organism evidence="1 2">
    <name type="scientific">Xanthomonas sacchari</name>
    <dbReference type="NCBI Taxonomy" id="56458"/>
    <lineage>
        <taxon>Bacteria</taxon>
        <taxon>Pseudomonadati</taxon>
        <taxon>Pseudomonadota</taxon>
        <taxon>Gammaproteobacteria</taxon>
        <taxon>Lysobacterales</taxon>
        <taxon>Lysobacteraceae</taxon>
        <taxon>Xanthomonas</taxon>
    </lineage>
</organism>
<dbReference type="EMBL" id="JANFWR010000010">
    <property type="protein sequence ID" value="MCW0399297.1"/>
    <property type="molecule type" value="Genomic_DNA"/>
</dbReference>
<evidence type="ECO:0000313" key="2">
    <source>
        <dbReference type="Proteomes" id="UP001320843"/>
    </source>
</evidence>
<dbReference type="Proteomes" id="UP001320843">
    <property type="component" value="Unassembled WGS sequence"/>
</dbReference>
<proteinExistence type="predicted"/>
<dbReference type="SUPFAM" id="SSF63592">
    <property type="entry name" value="Flagellar transcriptional activator FlhD"/>
    <property type="match status" value="1"/>
</dbReference>
<dbReference type="RefSeq" id="WP_267122707.1">
    <property type="nucleotide sequence ID" value="NZ_JANFWR010000010.1"/>
</dbReference>
<comment type="caution">
    <text evidence="1">The sequence shown here is derived from an EMBL/GenBank/DDBJ whole genome shotgun (WGS) entry which is preliminary data.</text>
</comment>
<keyword evidence="2" id="KW-1185">Reference proteome</keyword>
<evidence type="ECO:0000313" key="1">
    <source>
        <dbReference type="EMBL" id="MCW0399297.1"/>
    </source>
</evidence>
<accession>A0ABT3DUY0</accession>
<sequence length="210" mass="23751">MQPGTWSQDIIELNLSFLRLLREAMAEDMALAAQEFGFTGREDKLSMLGALSEDKLLNLASADLLFGIRPEDEERFDIELDKAVRSGPVESYGSLLMDERGRALRPWQQERRMFDLMAWMVIRQCVQSNPLVAKAVFRLNDPLVISRIRRLTPKGAHRLARWGGNSKLRVSQALILHLTMAFNDIEGNLLLIPAGAMQTSCRHVDSNVMV</sequence>
<name>A0ABT3DUY0_9XANT</name>
<dbReference type="Gene3D" id="1.10.4000.10">
    <property type="entry name" value="Flagellar transcriptional activator FlhD"/>
    <property type="match status" value="1"/>
</dbReference>
<gene>
    <name evidence="1" type="ORF">NB700_001853</name>
</gene>
<reference evidence="1 2" key="1">
    <citation type="submission" date="2022-06" db="EMBL/GenBank/DDBJ databases">
        <title>Dynamics of rice microbiomes reveals core vertical transmitted seed endophytes.</title>
        <authorList>
            <person name="Liao K."/>
            <person name="Zhang X."/>
        </authorList>
    </citation>
    <scope>NUCLEOTIDE SEQUENCE [LARGE SCALE GENOMIC DNA]</scope>
    <source>
        <strain evidence="1 2">YT10-10-1</strain>
    </source>
</reference>
<evidence type="ECO:0008006" key="3">
    <source>
        <dbReference type="Google" id="ProtNLM"/>
    </source>
</evidence>
<protein>
    <recommendedName>
        <fullName evidence="3">DUF2857 domain-containing protein</fullName>
    </recommendedName>
</protein>
<dbReference type="InterPro" id="IPR036194">
    <property type="entry name" value="FlhD_sf"/>
</dbReference>